<protein>
    <submittedName>
        <fullName evidence="1">Uncharacterized protein</fullName>
    </submittedName>
</protein>
<dbReference type="EMBL" id="FLUQ01000006">
    <property type="protein sequence ID" value="SBW10505.1"/>
    <property type="molecule type" value="Genomic_DNA"/>
</dbReference>
<gene>
    <name evidence="1" type="ORF">KL86DPRO_60186</name>
</gene>
<sequence length="103" mass="10820">MRGEAGFISCIRQVVAGVSVNIAPEDITKGAAGQEYQDSVHGPSVIGFVLIGAASSSPKHVEEGVADAHRKMQTSQHTIYKGRGRYGRMARMAAVPQAAPATK</sequence>
<proteinExistence type="predicted"/>
<accession>A0A212KG37</accession>
<dbReference type="AlphaFoldDB" id="A0A212KG37"/>
<evidence type="ECO:0000313" key="1">
    <source>
        <dbReference type="EMBL" id="SBW10505.1"/>
    </source>
</evidence>
<reference evidence="1" key="1">
    <citation type="submission" date="2016-04" db="EMBL/GenBank/DDBJ databases">
        <authorList>
            <person name="Evans L.H."/>
            <person name="Alamgir A."/>
            <person name="Owens N."/>
            <person name="Weber N.D."/>
            <person name="Virtaneva K."/>
            <person name="Barbian K."/>
            <person name="Babar A."/>
            <person name="Rosenke K."/>
        </authorList>
    </citation>
    <scope>NUCLEOTIDE SEQUENCE</scope>
    <source>
        <strain evidence="1">86</strain>
    </source>
</reference>
<organism evidence="1">
    <name type="scientific">uncultured delta proteobacterium</name>
    <dbReference type="NCBI Taxonomy" id="34034"/>
    <lineage>
        <taxon>Bacteria</taxon>
        <taxon>Deltaproteobacteria</taxon>
        <taxon>environmental samples</taxon>
    </lineage>
</organism>
<name>A0A212KG37_9DELT</name>